<organism evidence="4 5">
    <name type="scientific">Edaphobacter acidisoli</name>
    <dbReference type="NCBI Taxonomy" id="2040573"/>
    <lineage>
        <taxon>Bacteria</taxon>
        <taxon>Pseudomonadati</taxon>
        <taxon>Acidobacteriota</taxon>
        <taxon>Terriglobia</taxon>
        <taxon>Terriglobales</taxon>
        <taxon>Acidobacteriaceae</taxon>
        <taxon>Edaphobacter</taxon>
    </lineage>
</organism>
<evidence type="ECO:0000313" key="4">
    <source>
        <dbReference type="EMBL" id="GGA66553.1"/>
    </source>
</evidence>
<evidence type="ECO:0000256" key="1">
    <source>
        <dbReference type="ARBA" id="ARBA00022679"/>
    </source>
</evidence>
<evidence type="ECO:0000259" key="3">
    <source>
        <dbReference type="PROSITE" id="PS51186"/>
    </source>
</evidence>
<gene>
    <name evidence="4" type="primary">phnO</name>
    <name evidence="4" type="ORF">GCM10011507_17580</name>
</gene>
<dbReference type="Proteomes" id="UP000648801">
    <property type="component" value="Unassembled WGS sequence"/>
</dbReference>
<evidence type="ECO:0000313" key="5">
    <source>
        <dbReference type="Proteomes" id="UP000648801"/>
    </source>
</evidence>
<keyword evidence="2" id="KW-0012">Acyltransferase</keyword>
<dbReference type="PANTHER" id="PTHR43877:SF2">
    <property type="entry name" value="AMINOALKYLPHOSPHONATE N-ACETYLTRANSFERASE-RELATED"/>
    <property type="match status" value="1"/>
</dbReference>
<evidence type="ECO:0000256" key="2">
    <source>
        <dbReference type="ARBA" id="ARBA00023315"/>
    </source>
</evidence>
<name>A0A916W583_9BACT</name>
<reference evidence="4" key="1">
    <citation type="journal article" date="2014" name="Int. J. Syst. Evol. Microbiol.">
        <title>Complete genome sequence of Corynebacterium casei LMG S-19264T (=DSM 44701T), isolated from a smear-ripened cheese.</title>
        <authorList>
            <consortium name="US DOE Joint Genome Institute (JGI-PGF)"/>
            <person name="Walter F."/>
            <person name="Albersmeier A."/>
            <person name="Kalinowski J."/>
            <person name="Ruckert C."/>
        </authorList>
    </citation>
    <scope>NUCLEOTIDE SEQUENCE</scope>
    <source>
        <strain evidence="4">CGMCC 1.15447</strain>
    </source>
</reference>
<comment type="caution">
    <text evidence="4">The sequence shown here is derived from an EMBL/GenBank/DDBJ whole genome shotgun (WGS) entry which is preliminary data.</text>
</comment>
<dbReference type="InterPro" id="IPR016181">
    <property type="entry name" value="Acyl_CoA_acyltransferase"/>
</dbReference>
<dbReference type="PANTHER" id="PTHR43877">
    <property type="entry name" value="AMINOALKYLPHOSPHONATE N-ACETYLTRANSFERASE-RELATED-RELATED"/>
    <property type="match status" value="1"/>
</dbReference>
<dbReference type="RefSeq" id="WP_188758944.1">
    <property type="nucleotide sequence ID" value="NZ_BMJB01000001.1"/>
</dbReference>
<dbReference type="SUPFAM" id="SSF55729">
    <property type="entry name" value="Acyl-CoA N-acyltransferases (Nat)"/>
    <property type="match status" value="1"/>
</dbReference>
<sequence>MAVTETEAIAASLLIRPIVAEDAKQVAELSKQLGYEISAEAVSERISRLAACKDTQVALVACINTNMVGWIEAAVTHHLQSPAHTLITGLVVRSEVRSMGVGRRLCAEVEAWSRSKGIALLRVTSRMTRERAHQFYLREGFTQTKTQAVFEKSLS</sequence>
<dbReference type="PROSITE" id="PS51186">
    <property type="entry name" value="GNAT"/>
    <property type="match status" value="1"/>
</dbReference>
<dbReference type="Gene3D" id="3.40.630.30">
    <property type="match status" value="1"/>
</dbReference>
<keyword evidence="1" id="KW-0808">Transferase</keyword>
<dbReference type="EMBL" id="BMJB01000001">
    <property type="protein sequence ID" value="GGA66553.1"/>
    <property type="molecule type" value="Genomic_DNA"/>
</dbReference>
<proteinExistence type="predicted"/>
<dbReference type="Pfam" id="PF00583">
    <property type="entry name" value="Acetyltransf_1"/>
    <property type="match status" value="1"/>
</dbReference>
<dbReference type="InterPro" id="IPR050832">
    <property type="entry name" value="Bact_Acetyltransf"/>
</dbReference>
<protein>
    <submittedName>
        <fullName evidence="4">GNAT family N-acetyltransferase</fullName>
    </submittedName>
</protein>
<accession>A0A916W583</accession>
<feature type="domain" description="N-acetyltransferase" evidence="3">
    <location>
        <begin position="13"/>
        <end position="155"/>
    </location>
</feature>
<dbReference type="InterPro" id="IPR000182">
    <property type="entry name" value="GNAT_dom"/>
</dbReference>
<dbReference type="AlphaFoldDB" id="A0A916W583"/>
<dbReference type="CDD" id="cd04301">
    <property type="entry name" value="NAT_SF"/>
    <property type="match status" value="1"/>
</dbReference>
<dbReference type="GO" id="GO:0016747">
    <property type="term" value="F:acyltransferase activity, transferring groups other than amino-acyl groups"/>
    <property type="evidence" value="ECO:0007669"/>
    <property type="project" value="InterPro"/>
</dbReference>
<reference evidence="4" key="2">
    <citation type="submission" date="2020-09" db="EMBL/GenBank/DDBJ databases">
        <authorList>
            <person name="Sun Q."/>
            <person name="Zhou Y."/>
        </authorList>
    </citation>
    <scope>NUCLEOTIDE SEQUENCE</scope>
    <source>
        <strain evidence="4">CGMCC 1.15447</strain>
    </source>
</reference>
<keyword evidence="5" id="KW-1185">Reference proteome</keyword>